<feature type="compositionally biased region" description="Basic and acidic residues" evidence="5">
    <location>
        <begin position="25"/>
        <end position="35"/>
    </location>
</feature>
<feature type="region of interest" description="Disordered" evidence="5">
    <location>
        <begin position="1"/>
        <end position="47"/>
    </location>
</feature>
<accession>A0A067KGH0</accession>
<dbReference type="Pfam" id="PF16135">
    <property type="entry name" value="TDBD"/>
    <property type="match status" value="1"/>
</dbReference>
<keyword evidence="8" id="KW-1185">Reference proteome</keyword>
<evidence type="ECO:0000313" key="8">
    <source>
        <dbReference type="Proteomes" id="UP000027138"/>
    </source>
</evidence>
<dbReference type="GO" id="GO:0045892">
    <property type="term" value="P:negative regulation of DNA-templated transcription"/>
    <property type="evidence" value="ECO:0007669"/>
    <property type="project" value="TreeGrafter"/>
</dbReference>
<organism evidence="7 8">
    <name type="scientific">Jatropha curcas</name>
    <name type="common">Barbados nut</name>
    <dbReference type="NCBI Taxonomy" id="180498"/>
    <lineage>
        <taxon>Eukaryota</taxon>
        <taxon>Viridiplantae</taxon>
        <taxon>Streptophyta</taxon>
        <taxon>Embryophyta</taxon>
        <taxon>Tracheophyta</taxon>
        <taxon>Spermatophyta</taxon>
        <taxon>Magnoliopsida</taxon>
        <taxon>eudicotyledons</taxon>
        <taxon>Gunneridae</taxon>
        <taxon>Pentapetalae</taxon>
        <taxon>rosids</taxon>
        <taxon>fabids</taxon>
        <taxon>Malpighiales</taxon>
        <taxon>Euphorbiaceae</taxon>
        <taxon>Crotonoideae</taxon>
        <taxon>Jatropheae</taxon>
        <taxon>Jatropha</taxon>
    </lineage>
</organism>
<evidence type="ECO:0000313" key="7">
    <source>
        <dbReference type="EMBL" id="KDP31355.1"/>
    </source>
</evidence>
<keyword evidence="3 4" id="KW-0539">Nucleus</keyword>
<protein>
    <recommendedName>
        <fullName evidence="4">Ninja-family protein</fullName>
    </recommendedName>
    <alternativeName>
        <fullName evidence="4">ABI-binding protein</fullName>
    </alternativeName>
</protein>
<evidence type="ECO:0000259" key="6">
    <source>
        <dbReference type="Pfam" id="PF16135"/>
    </source>
</evidence>
<evidence type="ECO:0000256" key="3">
    <source>
        <dbReference type="ARBA" id="ARBA00023242"/>
    </source>
</evidence>
<gene>
    <name evidence="7" type="ORF">JCGZ_11731</name>
</gene>
<dbReference type="GO" id="GO:0005634">
    <property type="term" value="C:nucleus"/>
    <property type="evidence" value="ECO:0007669"/>
    <property type="project" value="UniProtKB-SubCell"/>
</dbReference>
<proteinExistence type="inferred from homology"/>
<dbReference type="PANTHER" id="PTHR31413">
    <property type="entry name" value="AFP HOMOLOG 2"/>
    <property type="match status" value="1"/>
</dbReference>
<reference evidence="7 8" key="1">
    <citation type="journal article" date="2014" name="PLoS ONE">
        <title>Global Analysis of Gene Expression Profiles in Physic Nut (Jatropha curcas L.) Seedlings Exposed to Salt Stress.</title>
        <authorList>
            <person name="Zhang L."/>
            <person name="Zhang C."/>
            <person name="Wu P."/>
            <person name="Chen Y."/>
            <person name="Li M."/>
            <person name="Jiang H."/>
            <person name="Wu G."/>
        </authorList>
    </citation>
    <scope>NUCLEOTIDE SEQUENCE [LARGE SCALE GENOMIC DNA]</scope>
    <source>
        <strain evidence="8">cv. GZQX0401</strain>
        <tissue evidence="7">Young leaves</tissue>
    </source>
</reference>
<dbReference type="AlphaFoldDB" id="A0A067KGH0"/>
<dbReference type="Proteomes" id="UP000027138">
    <property type="component" value="Unassembled WGS sequence"/>
</dbReference>
<dbReference type="GO" id="GO:0007165">
    <property type="term" value="P:signal transduction"/>
    <property type="evidence" value="ECO:0007669"/>
    <property type="project" value="InterPro"/>
</dbReference>
<sequence length="214" mass="23605">MALPRTEIDTAEGLFIRQRNRKGVNKREKSPDREPMPSSPSKVAAWAAASAAKSPALCRALAQIKRQVSLKPSRKLEAQESPITEGGTTHLQSSPAEEYIETRAMPWTNANGKSMDTSETKLENPPKKMKLLNDGFEDHGMDVMKQMPTVTTVGDGPNGRKVEGFLYKYSEGQVNIVCICHGSFFSPEEFVRHAGCEDVANPMKRITVSSSFSF</sequence>
<dbReference type="EMBL" id="KK914632">
    <property type="protein sequence ID" value="KDP31355.1"/>
    <property type="molecule type" value="Genomic_DNA"/>
</dbReference>
<comment type="function">
    <text evidence="4">Acts as a negative regulator of abscisic acid (ABA) response.</text>
</comment>
<dbReference type="PANTHER" id="PTHR31413:SF43">
    <property type="entry name" value="NINJA-FAMILY PROTEIN"/>
    <property type="match status" value="1"/>
</dbReference>
<feature type="domain" description="Tify" evidence="6">
    <location>
        <begin position="174"/>
        <end position="209"/>
    </location>
</feature>
<evidence type="ECO:0000256" key="1">
    <source>
        <dbReference type="ARBA" id="ARBA00004123"/>
    </source>
</evidence>
<comment type="similarity">
    <text evidence="2 4">Belongs to the Ninja family.</text>
</comment>
<dbReference type="OrthoDB" id="667358at2759"/>
<evidence type="ECO:0000256" key="5">
    <source>
        <dbReference type="SAM" id="MobiDB-lite"/>
    </source>
</evidence>
<feature type="compositionally biased region" description="Polar residues" evidence="5">
    <location>
        <begin position="86"/>
        <end position="95"/>
    </location>
</feature>
<dbReference type="InterPro" id="IPR031307">
    <property type="entry name" value="Ninja_fam"/>
</dbReference>
<feature type="region of interest" description="Disordered" evidence="5">
    <location>
        <begin position="73"/>
        <end position="95"/>
    </location>
</feature>
<name>A0A067KGH0_JATCU</name>
<evidence type="ECO:0000256" key="2">
    <source>
        <dbReference type="ARBA" id="ARBA00006081"/>
    </source>
</evidence>
<comment type="subcellular location">
    <subcellularLocation>
        <location evidence="1 4">Nucleus</location>
    </subcellularLocation>
</comment>
<dbReference type="InterPro" id="IPR032308">
    <property type="entry name" value="TDBD"/>
</dbReference>
<evidence type="ECO:0000256" key="4">
    <source>
        <dbReference type="RuleBase" id="RU369029"/>
    </source>
</evidence>
<dbReference type="STRING" id="180498.A0A067KGH0"/>